<proteinExistence type="predicted"/>
<organism evidence="1">
    <name type="scientific">Setaria italica</name>
    <name type="common">Foxtail millet</name>
    <name type="synonym">Panicum italicum</name>
    <dbReference type="NCBI Taxonomy" id="4555"/>
    <lineage>
        <taxon>Eukaryota</taxon>
        <taxon>Viridiplantae</taxon>
        <taxon>Streptophyta</taxon>
        <taxon>Embryophyta</taxon>
        <taxon>Tracheophyta</taxon>
        <taxon>Spermatophyta</taxon>
        <taxon>Magnoliopsida</taxon>
        <taxon>Liliopsida</taxon>
        <taxon>Poales</taxon>
        <taxon>Poaceae</taxon>
        <taxon>PACMAD clade</taxon>
        <taxon>Panicoideae</taxon>
        <taxon>Panicodae</taxon>
        <taxon>Paniceae</taxon>
        <taxon>Cenchrinae</taxon>
        <taxon>Setaria</taxon>
    </lineage>
</organism>
<protein>
    <submittedName>
        <fullName evidence="1">Uncharacterized protein</fullName>
    </submittedName>
</protein>
<evidence type="ECO:0000313" key="1">
    <source>
        <dbReference type="EMBL" id="RCV40995.1"/>
    </source>
</evidence>
<dbReference type="AlphaFoldDB" id="A0A368SEX1"/>
<reference evidence="1" key="1">
    <citation type="journal article" date="2012" name="Nat. Biotechnol.">
        <title>Reference genome sequence of the model plant Setaria.</title>
        <authorList>
            <person name="Bennetzen J.L."/>
            <person name="Schmutz J."/>
            <person name="Wang H."/>
            <person name="Percifield R."/>
            <person name="Hawkins J."/>
            <person name="Pontaroli A.C."/>
            <person name="Estep M."/>
            <person name="Feng L."/>
            <person name="Vaughn J.N."/>
            <person name="Grimwood J."/>
            <person name="Jenkins J."/>
            <person name="Barry K."/>
            <person name="Lindquist E."/>
            <person name="Hellsten U."/>
            <person name="Deshpande S."/>
            <person name="Wang X."/>
            <person name="Wu X."/>
            <person name="Mitros T."/>
            <person name="Triplett J."/>
            <person name="Yang X."/>
            <person name="Ye C.Y."/>
            <person name="Mauro-Herrera M."/>
            <person name="Wang L."/>
            <person name="Li P."/>
            <person name="Sharma M."/>
            <person name="Sharma R."/>
            <person name="Ronald P.C."/>
            <person name="Panaud O."/>
            <person name="Kellogg E.A."/>
            <person name="Brutnell T.P."/>
            <person name="Doust A.N."/>
            <person name="Tuskan G.A."/>
            <person name="Rokhsar D."/>
            <person name="Devos K.M."/>
        </authorList>
    </citation>
    <scope>NUCLEOTIDE SEQUENCE [LARGE SCALE GENOMIC DNA]</scope>
    <source>
        <strain evidence="1">Yugu1</strain>
    </source>
</reference>
<sequence length="116" mass="13053">MRRRTSRKEKEARLRDSALDRKVSVYAGGHSGRPSGCPLASASRRRGGAWCGDGGIREAPGVRVWRSRRPARRCDGIGGPSGERRTAALAEPIRRQRRRWRGLCKRLAARLEPRRP</sequence>
<accession>A0A368SEX1</accession>
<name>A0A368SEX1_SETIT</name>
<dbReference type="EMBL" id="CM003536">
    <property type="protein sequence ID" value="RCV40995.1"/>
    <property type="molecule type" value="Genomic_DNA"/>
</dbReference>
<gene>
    <name evidence="1" type="ORF">SETIT_9G100000v2</name>
</gene>
<reference evidence="1" key="2">
    <citation type="submission" date="2015-07" db="EMBL/GenBank/DDBJ databases">
        <authorList>
            <person name="Noorani M."/>
        </authorList>
    </citation>
    <scope>NUCLEOTIDE SEQUENCE</scope>
    <source>
        <strain evidence="1">Yugu1</strain>
    </source>
</reference>